<sequence length="333" mass="35045">MRVTTFATGLQAGLKRRWIFLALAGASLALNPSWGQQAYPNKPVKIIGNFVAGGPNDIFARLLADGLQKELKQPFFVEAKPGAAGNLGADAVAKSPGDGYTLLVSIDTTFTTNPSLYPSMPFKPSDMKPVMVVASLGMLFGVNPNLGFKSLGDFVAVGKTTSQNFASAGNGSPGHIAMSLLKESTGVKIEHIPYKGNAPAVQAIVAGEVQAGIIATAGLAPQVQGGKVQALAVTSRQRSALLPQVPTVAEVGLKQLQLEILQLVMVPASTPESVVQTLQKAMRTVLEKPEMKARLDALDLHLLMETGKAATDRIDANRAMFSKVIQSTGMKVD</sequence>
<dbReference type="InterPro" id="IPR042100">
    <property type="entry name" value="Bug_dom1"/>
</dbReference>
<comment type="caution">
    <text evidence="3">The sequence shown here is derived from an EMBL/GenBank/DDBJ whole genome shotgun (WGS) entry which is preliminary data.</text>
</comment>
<dbReference type="RefSeq" id="WP_371435283.1">
    <property type="nucleotide sequence ID" value="NZ_JBHSRS010000081.1"/>
</dbReference>
<reference evidence="4" key="1">
    <citation type="journal article" date="2019" name="Int. J. Syst. Evol. Microbiol.">
        <title>The Global Catalogue of Microorganisms (GCM) 10K type strain sequencing project: providing services to taxonomists for standard genome sequencing and annotation.</title>
        <authorList>
            <consortium name="The Broad Institute Genomics Platform"/>
            <consortium name="The Broad Institute Genome Sequencing Center for Infectious Disease"/>
            <person name="Wu L."/>
            <person name="Ma J."/>
        </authorList>
    </citation>
    <scope>NUCLEOTIDE SEQUENCE [LARGE SCALE GENOMIC DNA]</scope>
    <source>
        <strain evidence="4">CCUG 39402</strain>
    </source>
</reference>
<evidence type="ECO:0000256" key="2">
    <source>
        <dbReference type="SAM" id="SignalP"/>
    </source>
</evidence>
<name>A0ABW1U072_9BURK</name>
<protein>
    <submittedName>
        <fullName evidence="3">Bug family tripartite tricarboxylate transporter substrate binding protein</fullName>
    </submittedName>
</protein>
<keyword evidence="2" id="KW-0732">Signal</keyword>
<accession>A0ABW1U072</accession>
<dbReference type="PIRSF" id="PIRSF017082">
    <property type="entry name" value="YflP"/>
    <property type="match status" value="1"/>
</dbReference>
<dbReference type="EMBL" id="JBHSRS010000081">
    <property type="protein sequence ID" value="MFC6282957.1"/>
    <property type="molecule type" value="Genomic_DNA"/>
</dbReference>
<dbReference type="InterPro" id="IPR005064">
    <property type="entry name" value="BUG"/>
</dbReference>
<proteinExistence type="inferred from homology"/>
<organism evidence="3 4">
    <name type="scientific">Polaromonas aquatica</name>
    <dbReference type="NCBI Taxonomy" id="332657"/>
    <lineage>
        <taxon>Bacteria</taxon>
        <taxon>Pseudomonadati</taxon>
        <taxon>Pseudomonadota</taxon>
        <taxon>Betaproteobacteria</taxon>
        <taxon>Burkholderiales</taxon>
        <taxon>Comamonadaceae</taxon>
        <taxon>Polaromonas</taxon>
    </lineage>
</organism>
<dbReference type="Pfam" id="PF03401">
    <property type="entry name" value="TctC"/>
    <property type="match status" value="1"/>
</dbReference>
<dbReference type="PANTHER" id="PTHR42928">
    <property type="entry name" value="TRICARBOXYLATE-BINDING PROTEIN"/>
    <property type="match status" value="1"/>
</dbReference>
<feature type="signal peptide" evidence="2">
    <location>
        <begin position="1"/>
        <end position="38"/>
    </location>
</feature>
<dbReference type="Proteomes" id="UP001596270">
    <property type="component" value="Unassembled WGS sequence"/>
</dbReference>
<evidence type="ECO:0000313" key="4">
    <source>
        <dbReference type="Proteomes" id="UP001596270"/>
    </source>
</evidence>
<dbReference type="PANTHER" id="PTHR42928:SF5">
    <property type="entry name" value="BLR1237 PROTEIN"/>
    <property type="match status" value="1"/>
</dbReference>
<comment type="similarity">
    <text evidence="1">Belongs to the UPF0065 (bug) family.</text>
</comment>
<dbReference type="Gene3D" id="3.40.190.150">
    <property type="entry name" value="Bordetella uptake gene, domain 1"/>
    <property type="match status" value="1"/>
</dbReference>
<dbReference type="SUPFAM" id="SSF53850">
    <property type="entry name" value="Periplasmic binding protein-like II"/>
    <property type="match status" value="1"/>
</dbReference>
<dbReference type="Gene3D" id="3.40.190.10">
    <property type="entry name" value="Periplasmic binding protein-like II"/>
    <property type="match status" value="1"/>
</dbReference>
<evidence type="ECO:0000313" key="3">
    <source>
        <dbReference type="EMBL" id="MFC6282957.1"/>
    </source>
</evidence>
<evidence type="ECO:0000256" key="1">
    <source>
        <dbReference type="ARBA" id="ARBA00006987"/>
    </source>
</evidence>
<feature type="chain" id="PRO_5046950699" evidence="2">
    <location>
        <begin position="39"/>
        <end position="333"/>
    </location>
</feature>
<keyword evidence="4" id="KW-1185">Reference proteome</keyword>
<gene>
    <name evidence="3" type="ORF">ACFQND_17170</name>
</gene>